<comment type="caution">
    <text evidence="1">The sequence shown here is derived from an EMBL/GenBank/DDBJ whole genome shotgun (WGS) entry which is preliminary data.</text>
</comment>
<gene>
    <name evidence="1" type="ORF">PBY51_000230</name>
</gene>
<evidence type="ECO:0000313" key="2">
    <source>
        <dbReference type="Proteomes" id="UP001346869"/>
    </source>
</evidence>
<keyword evidence="2" id="KW-1185">Reference proteome</keyword>
<dbReference type="Proteomes" id="UP001346869">
    <property type="component" value="Unassembled WGS sequence"/>
</dbReference>
<evidence type="ECO:0000313" key="1">
    <source>
        <dbReference type="EMBL" id="KAK5863181.1"/>
    </source>
</evidence>
<accession>A0AAN7XLW2</accession>
<protein>
    <submittedName>
        <fullName evidence="1">Uncharacterized protein</fullName>
    </submittedName>
</protein>
<reference evidence="1 2" key="2">
    <citation type="journal article" date="2023" name="Mol. Biol. Evol.">
        <title>Genomics of Secondarily Temperate Adaptation in the Only Non-Antarctic Icefish.</title>
        <authorList>
            <person name="Rivera-Colon A.G."/>
            <person name="Rayamajhi N."/>
            <person name="Minhas B.F."/>
            <person name="Madrigal G."/>
            <person name="Bilyk K.T."/>
            <person name="Yoon V."/>
            <person name="Hune M."/>
            <person name="Gregory S."/>
            <person name="Cheng C.H.C."/>
            <person name="Catchen J.M."/>
        </authorList>
    </citation>
    <scope>NUCLEOTIDE SEQUENCE [LARGE SCALE GENOMIC DNA]</scope>
    <source>
        <strain evidence="1">JMC-PN-2008</strain>
    </source>
</reference>
<proteinExistence type="predicted"/>
<organism evidence="1 2">
    <name type="scientific">Eleginops maclovinus</name>
    <name type="common">Patagonian blennie</name>
    <name type="synonym">Eleginus maclovinus</name>
    <dbReference type="NCBI Taxonomy" id="56733"/>
    <lineage>
        <taxon>Eukaryota</taxon>
        <taxon>Metazoa</taxon>
        <taxon>Chordata</taxon>
        <taxon>Craniata</taxon>
        <taxon>Vertebrata</taxon>
        <taxon>Euteleostomi</taxon>
        <taxon>Actinopterygii</taxon>
        <taxon>Neopterygii</taxon>
        <taxon>Teleostei</taxon>
        <taxon>Neoteleostei</taxon>
        <taxon>Acanthomorphata</taxon>
        <taxon>Eupercaria</taxon>
        <taxon>Perciformes</taxon>
        <taxon>Notothenioidei</taxon>
        <taxon>Eleginopidae</taxon>
        <taxon>Eleginops</taxon>
    </lineage>
</organism>
<sequence>MALSNPFSAEVSLHQRLKSLWGRREKRVERIPEWLFGVALGRPPSLSFVLTGCPRKSAGLMQFNICRRRWSQGDEGKGADYGAGQMAICLRLKNRFVSEK</sequence>
<reference evidence="1 2" key="1">
    <citation type="journal article" date="2023" name="Genes (Basel)">
        <title>Chromosome-Level Genome Assembly and Circadian Gene Repertoire of the Patagonia Blennie Eleginops maclovinus-The Closest Ancestral Proxy of Antarctic Cryonotothenioids.</title>
        <authorList>
            <person name="Cheng C.C."/>
            <person name="Rivera-Colon A.G."/>
            <person name="Minhas B.F."/>
            <person name="Wilson L."/>
            <person name="Rayamajhi N."/>
            <person name="Vargas-Chacoff L."/>
            <person name="Catchen J.M."/>
        </authorList>
    </citation>
    <scope>NUCLEOTIDE SEQUENCE [LARGE SCALE GENOMIC DNA]</scope>
    <source>
        <strain evidence="1">JMC-PN-2008</strain>
    </source>
</reference>
<name>A0AAN7XLW2_ELEMC</name>
<dbReference type="EMBL" id="JAUZQC010000011">
    <property type="protein sequence ID" value="KAK5863181.1"/>
    <property type="molecule type" value="Genomic_DNA"/>
</dbReference>
<dbReference type="AlphaFoldDB" id="A0AAN7XLW2"/>